<name>A0AAN8ILN5_TRICO</name>
<evidence type="ECO:0000259" key="1">
    <source>
        <dbReference type="Pfam" id="PF06535"/>
    </source>
</evidence>
<protein>
    <recommendedName>
        <fullName evidence="1">Repulsive guidance molecule N-terminal domain-containing protein</fullName>
    </recommendedName>
</protein>
<keyword evidence="3" id="KW-1185">Reference proteome</keyword>
<dbReference type="Pfam" id="PF06535">
    <property type="entry name" value="RGM_N"/>
    <property type="match status" value="1"/>
</dbReference>
<dbReference type="InterPro" id="IPR010536">
    <property type="entry name" value="RGM_N"/>
</dbReference>
<gene>
    <name evidence="2" type="ORF">GCK32_020398</name>
</gene>
<proteinExistence type="predicted"/>
<evidence type="ECO:0000313" key="3">
    <source>
        <dbReference type="Proteomes" id="UP001331761"/>
    </source>
</evidence>
<organism evidence="2 3">
    <name type="scientific">Trichostrongylus colubriformis</name>
    <name type="common">Black scour worm</name>
    <dbReference type="NCBI Taxonomy" id="6319"/>
    <lineage>
        <taxon>Eukaryota</taxon>
        <taxon>Metazoa</taxon>
        <taxon>Ecdysozoa</taxon>
        <taxon>Nematoda</taxon>
        <taxon>Chromadorea</taxon>
        <taxon>Rhabditida</taxon>
        <taxon>Rhabditina</taxon>
        <taxon>Rhabditomorpha</taxon>
        <taxon>Strongyloidea</taxon>
        <taxon>Trichostrongylidae</taxon>
        <taxon>Trichostrongylus</taxon>
    </lineage>
</organism>
<evidence type="ECO:0000313" key="2">
    <source>
        <dbReference type="EMBL" id="KAK5979139.1"/>
    </source>
</evidence>
<feature type="domain" description="Repulsive guidance molecule N-terminal" evidence="1">
    <location>
        <begin position="9"/>
        <end position="76"/>
    </location>
</feature>
<sequence>MLHFGNAACGLDGCSQWFLRVKHYDTLTPGNNEPYCQALITYLRCLNETTLACRGNLQFYTNLFAMRKQFREFGCASYKQREERSR</sequence>
<comment type="caution">
    <text evidence="2">The sequence shown here is derived from an EMBL/GenBank/DDBJ whole genome shotgun (WGS) entry which is preliminary data.</text>
</comment>
<dbReference type="AlphaFoldDB" id="A0AAN8ILN5"/>
<reference evidence="2 3" key="1">
    <citation type="submission" date="2019-10" db="EMBL/GenBank/DDBJ databases">
        <title>Assembly and Annotation for the nematode Trichostrongylus colubriformis.</title>
        <authorList>
            <person name="Martin J."/>
        </authorList>
    </citation>
    <scope>NUCLEOTIDE SEQUENCE [LARGE SCALE GENOMIC DNA]</scope>
    <source>
        <strain evidence="2">G859</strain>
        <tissue evidence="2">Whole worm</tissue>
    </source>
</reference>
<dbReference type="EMBL" id="WIXE01008637">
    <property type="protein sequence ID" value="KAK5979139.1"/>
    <property type="molecule type" value="Genomic_DNA"/>
</dbReference>
<accession>A0AAN8ILN5</accession>
<dbReference type="Proteomes" id="UP001331761">
    <property type="component" value="Unassembled WGS sequence"/>
</dbReference>